<dbReference type="InterPro" id="IPR036423">
    <property type="entry name" value="SOD-like_Cu/Zn_dom_sf"/>
</dbReference>
<dbReference type="STRING" id="6248.A0A0K0EBQ9"/>
<keyword evidence="1" id="KW-0862">Zinc</keyword>
<evidence type="ECO:0000313" key="4">
    <source>
        <dbReference type="Proteomes" id="UP000035681"/>
    </source>
</evidence>
<dbReference type="CDD" id="cd00305">
    <property type="entry name" value="Cu-Zn_Superoxide_Dismutase"/>
    <property type="match status" value="1"/>
</dbReference>
<keyword evidence="4" id="KW-1185">Reference proteome</keyword>
<dbReference type="SUPFAM" id="SSF49329">
    <property type="entry name" value="Cu,Zn superoxide dismutase-like"/>
    <property type="match status" value="1"/>
</dbReference>
<dbReference type="GO" id="GO:0005507">
    <property type="term" value="F:copper ion binding"/>
    <property type="evidence" value="ECO:0007669"/>
    <property type="project" value="InterPro"/>
</dbReference>
<evidence type="ECO:0000313" key="5">
    <source>
        <dbReference type="WBParaSite" id="SSTP_0000693000.1"/>
    </source>
</evidence>
<feature type="signal peptide" evidence="2">
    <location>
        <begin position="1"/>
        <end position="18"/>
    </location>
</feature>
<evidence type="ECO:0000256" key="2">
    <source>
        <dbReference type="SAM" id="SignalP"/>
    </source>
</evidence>
<evidence type="ECO:0000259" key="3">
    <source>
        <dbReference type="Pfam" id="PF00080"/>
    </source>
</evidence>
<sequence>MLFFSFLLFLTIPSLTLTTNMRGKVKFYRVNKAGETPTEYIGTLRLTQFPDGRIRINRNLVKLPRGFHGFHIHERPDLSNGCLAAGPHLNLHNMTHGGLRSKVKHEGDLGNIYANKYGLARVNVIVSGLEFGPPFNLFNRSIVVHERIDDLGRVGDAGSLSTGNSGARIACGLIVPLDD</sequence>
<dbReference type="Gene3D" id="2.60.40.200">
    <property type="entry name" value="Superoxide dismutase, copper/zinc binding domain"/>
    <property type="match status" value="1"/>
</dbReference>
<comment type="catalytic activity">
    <reaction evidence="1">
        <text>2 superoxide + 2 H(+) = H2O2 + O2</text>
        <dbReference type="Rhea" id="RHEA:20696"/>
        <dbReference type="ChEBI" id="CHEBI:15378"/>
        <dbReference type="ChEBI" id="CHEBI:15379"/>
        <dbReference type="ChEBI" id="CHEBI:16240"/>
        <dbReference type="ChEBI" id="CHEBI:18421"/>
        <dbReference type="EC" id="1.15.1.1"/>
    </reaction>
</comment>
<keyword evidence="1" id="KW-0186">Copper</keyword>
<dbReference type="PROSITE" id="PS00087">
    <property type="entry name" value="SOD_CU_ZN_1"/>
    <property type="match status" value="1"/>
</dbReference>
<organism evidence="5">
    <name type="scientific">Strongyloides stercoralis</name>
    <name type="common">Threadworm</name>
    <dbReference type="NCBI Taxonomy" id="6248"/>
    <lineage>
        <taxon>Eukaryota</taxon>
        <taxon>Metazoa</taxon>
        <taxon>Ecdysozoa</taxon>
        <taxon>Nematoda</taxon>
        <taxon>Chromadorea</taxon>
        <taxon>Rhabditida</taxon>
        <taxon>Tylenchina</taxon>
        <taxon>Panagrolaimomorpha</taxon>
        <taxon>Strongyloidoidea</taxon>
        <taxon>Strongyloididae</taxon>
        <taxon>Strongyloides</taxon>
    </lineage>
</organism>
<dbReference type="InterPro" id="IPR001424">
    <property type="entry name" value="SOD_Cu_Zn_dom"/>
</dbReference>
<comment type="similarity">
    <text evidence="1">Belongs to the Cu-Zn superoxide dismutase family.</text>
</comment>
<dbReference type="Pfam" id="PF00080">
    <property type="entry name" value="Sod_Cu"/>
    <property type="match status" value="1"/>
</dbReference>
<protein>
    <recommendedName>
        <fullName evidence="1">Superoxide dismutase [Cu-Zn]</fullName>
        <ecNumber evidence="1">1.15.1.1</ecNumber>
    </recommendedName>
</protein>
<dbReference type="InterPro" id="IPR018152">
    <property type="entry name" value="SOD_Cu/Zn_BS"/>
</dbReference>
<dbReference type="InterPro" id="IPR024134">
    <property type="entry name" value="SOD_Cu/Zn_/chaperone"/>
</dbReference>
<comment type="function">
    <text evidence="1">Destroys radicals which are normally produced within the cells and which are toxic to biological systems.</text>
</comment>
<dbReference type="GO" id="GO:0004784">
    <property type="term" value="F:superoxide dismutase activity"/>
    <property type="evidence" value="ECO:0007669"/>
    <property type="project" value="UniProtKB-EC"/>
</dbReference>
<comment type="cofactor">
    <cofactor evidence="1">
        <name>Zn(2+)</name>
        <dbReference type="ChEBI" id="CHEBI:29105"/>
    </cofactor>
    <text evidence="1">Binds 1 zinc ion per subunit.</text>
</comment>
<dbReference type="EC" id="1.15.1.1" evidence="1"/>
<dbReference type="AlphaFoldDB" id="A0A0K0EBQ9"/>
<evidence type="ECO:0000256" key="1">
    <source>
        <dbReference type="RuleBase" id="RU000393"/>
    </source>
</evidence>
<dbReference type="WBParaSite" id="TCONS_00007397.p1">
    <property type="protein sequence ID" value="TCONS_00007397.p1"/>
    <property type="gene ID" value="XLOC_005429"/>
</dbReference>
<proteinExistence type="inferred from homology"/>
<accession>A0A0K0EBQ9</accession>
<feature type="domain" description="Superoxide dismutase copper/zinc binding" evidence="3">
    <location>
        <begin position="42"/>
        <end position="174"/>
    </location>
</feature>
<dbReference type="Proteomes" id="UP000035681">
    <property type="component" value="Unplaced"/>
</dbReference>
<feature type="chain" id="PRO_5005327907" description="Superoxide dismutase [Cu-Zn]" evidence="2">
    <location>
        <begin position="19"/>
        <end position="179"/>
    </location>
</feature>
<dbReference type="WBParaSite" id="SSTP_0000693000.1">
    <property type="protein sequence ID" value="SSTP_0000693000.1"/>
    <property type="gene ID" value="SSTP_0000693000"/>
</dbReference>
<dbReference type="PROSITE" id="PS00332">
    <property type="entry name" value="SOD_CU_ZN_2"/>
    <property type="match status" value="1"/>
</dbReference>
<reference evidence="5" key="1">
    <citation type="submission" date="2015-08" db="UniProtKB">
        <authorList>
            <consortium name="WormBaseParasite"/>
        </authorList>
    </citation>
    <scope>IDENTIFICATION</scope>
</reference>
<name>A0A0K0EBQ9_STRER</name>
<keyword evidence="2" id="KW-0732">Signal</keyword>
<keyword evidence="1" id="KW-0560">Oxidoreductase</keyword>
<dbReference type="PANTHER" id="PTHR10003">
    <property type="entry name" value="SUPEROXIDE DISMUTASE CU-ZN -RELATED"/>
    <property type="match status" value="1"/>
</dbReference>
<dbReference type="PRINTS" id="PR00068">
    <property type="entry name" value="CUZNDISMTASE"/>
</dbReference>
<keyword evidence="1" id="KW-0479">Metal-binding</keyword>
<comment type="cofactor">
    <cofactor evidence="1">
        <name>Cu cation</name>
        <dbReference type="ChEBI" id="CHEBI:23378"/>
    </cofactor>
    <text evidence="1">Binds 1 copper ion per subunit.</text>
</comment>